<dbReference type="InterPro" id="IPR001747">
    <property type="entry name" value="Vitellogenin_N"/>
</dbReference>
<dbReference type="SUPFAM" id="SSF56968">
    <property type="entry name" value="Lipovitellin-phosvitin complex, beta-sheet shell regions"/>
    <property type="match status" value="2"/>
</dbReference>
<dbReference type="PANTHER" id="PTHR23345:SF15">
    <property type="entry name" value="VITELLOGENIN 1-RELATED"/>
    <property type="match status" value="1"/>
</dbReference>
<evidence type="ECO:0000256" key="4">
    <source>
        <dbReference type="ARBA" id="ARBA00023180"/>
    </source>
</evidence>
<organism evidence="9 10">
    <name type="scientific">Leptotrombidium deliense</name>
    <dbReference type="NCBI Taxonomy" id="299467"/>
    <lineage>
        <taxon>Eukaryota</taxon>
        <taxon>Metazoa</taxon>
        <taxon>Ecdysozoa</taxon>
        <taxon>Arthropoda</taxon>
        <taxon>Chelicerata</taxon>
        <taxon>Arachnida</taxon>
        <taxon>Acari</taxon>
        <taxon>Acariformes</taxon>
        <taxon>Trombidiformes</taxon>
        <taxon>Prostigmata</taxon>
        <taxon>Anystina</taxon>
        <taxon>Parasitengona</taxon>
        <taxon>Trombiculoidea</taxon>
        <taxon>Trombiculidae</taxon>
        <taxon>Leptotrombidium</taxon>
    </lineage>
</organism>
<dbReference type="OrthoDB" id="6507640at2759"/>
<dbReference type="Pfam" id="PF09172">
    <property type="entry name" value="Vit_open_b-sht"/>
    <property type="match status" value="1"/>
</dbReference>
<feature type="compositionally biased region" description="Low complexity" evidence="6">
    <location>
        <begin position="1327"/>
        <end position="1346"/>
    </location>
</feature>
<feature type="region of interest" description="Disordered" evidence="6">
    <location>
        <begin position="1178"/>
        <end position="1346"/>
    </location>
</feature>
<dbReference type="EMBL" id="NCKV01001729">
    <property type="protein sequence ID" value="RWS27858.1"/>
    <property type="molecule type" value="Genomic_DNA"/>
</dbReference>
<dbReference type="InterPro" id="IPR001846">
    <property type="entry name" value="VWF_type-D"/>
</dbReference>
<dbReference type="SMART" id="SM00638">
    <property type="entry name" value="LPD_N"/>
    <property type="match status" value="1"/>
</dbReference>
<feature type="domain" description="VWFD" evidence="8">
    <location>
        <begin position="1688"/>
        <end position="1875"/>
    </location>
</feature>
<feature type="compositionally biased region" description="Acidic residues" evidence="6">
    <location>
        <begin position="1178"/>
        <end position="1199"/>
    </location>
</feature>
<keyword evidence="4" id="KW-0325">Glycoprotein</keyword>
<dbReference type="Gene3D" id="1.25.10.20">
    <property type="entry name" value="Vitellinogen, superhelical"/>
    <property type="match status" value="1"/>
</dbReference>
<dbReference type="PROSITE" id="PS51233">
    <property type="entry name" value="VWFD"/>
    <property type="match status" value="1"/>
</dbReference>
<dbReference type="Gene3D" id="2.30.230.10">
    <property type="entry name" value="Lipovitellin, beta-sheet shell regions, chain A"/>
    <property type="match status" value="1"/>
</dbReference>
<evidence type="ECO:0000313" key="10">
    <source>
        <dbReference type="Proteomes" id="UP000288716"/>
    </source>
</evidence>
<dbReference type="InterPro" id="IPR011030">
    <property type="entry name" value="Lipovitellin_superhlx_dom"/>
</dbReference>
<gene>
    <name evidence="9" type="ORF">B4U80_12831</name>
</gene>
<evidence type="ECO:0000313" key="9">
    <source>
        <dbReference type="EMBL" id="RWS27858.1"/>
    </source>
</evidence>
<accession>A0A443SJZ5</accession>
<sequence>MYVYDYRSQILTGIPELDNQYSGFELTADLLIQARTAGGLVVMKLNDVKVARLNDAVSSNLEEDIEMVHRYNKEYQRELTKPIRFIHENGKVLAFEADRSEPEWSLNIKKSILSLFNVNLQPKKIMRQGSSYAIQKPISYKDLTYYGLYERGVAGICETIYEVKHMPDPEDPFGDKAFVLNVTKTRNYDNCLTEPTIVHENFDTRGCLLYCRKQKSYSVVPGYYPIPDAVSDPLMTGCPCNHEPSSSPVDQYNYVQYNISNVGTPVIEEVVSEGKIVYTTLGTKFVVSTIQNATLVEKKEARQVSIPQIQSAVRHEELAFRIPIPQLPQGPKLPQDIPFLHIFAAPNYDEWAQILPKVFEKIADDVIVGDVSSTENTMVKVVEAVHQLAVMPIQVLEVLYKEIAQKGALNEAEDKDKVLRQLFLDALPLAGTNNAAIFIKKLIEANLVSTLEAKMMVEALPKHMFLPDTNTIDAYLELCQNPIVQSRKHLFASTCIAFSKLVAEGCVRADQNPGDLPNGEDVPQNKRHPGAQQVVQPADPRQTTVVTVQPSGALTINRQKRSAPWSAYFPQQICQETDVVKYVQLVAKWFQGAQTFQHKLVYLQTLVHMKVPHVLQVLEPYISGRIPESACVQYNVEDVSQLAEECIFVRTSVISSLVPLLKRYPKQVQALTLPVYRDQSEPYQIRLAAFYNVLTTAPDAHILESIASQLHQETNRQIRSYVISGLHHYGNLSIPCADKISQLAFDAKEFAPVDDYFPGDFSKLIVKDFYDEELDYGMWTQLKYISNNISQLPRELTFALREQVGPFQENLVRLSIHQKGFEKFVKRVLEPNGLISDLFEGLFGKQQETRKIARSKRNTDTVQQALASLKKRLNFQSRTDDSPKAEVLLKLFGRTSYYAVNEKEIKSIINELEDVLGDITQALIDGYSGHFVKLFMPGSLEKMVPSEVGLPVIVSHKHPILFSLKVEKAKIDLTSHPRAIYPVGLNFSTIITPQIVYSSVIDVSAVAPGRRLRYGTFVENSIRSAFPVEMKFGYLRPKNLFTASITPKVSNKFFIHTTVPKTYISRSNIASAPEVDSLHDSKIIKSMAVPFKTEGRVGQQTLGLGIHYQLNTEDHTLLKKWFDIGLDEDWYGVANYFEFLYNPTVQHRELHVTLEADQEVPTYGVDATLRYKWIADEEGISDPDNSDQSSGDDESDSDESDSKSKHASKRTKHSKESESQSSETSEESSESTNDSKSKSDGDSSSSESQESKEKLAKKLAHKLRIHRIRKQQEKNSSKQQKSDSSSESKDSDSSSETNEQSDSKSDSKSNSKSNSKENNSKNKSKDSSSSSASSSSESSDSISSSSMEEVVFDYEDVLALILGRTVDEHNIQKIRNHLIEKTRSSWIWAYDEDSDESSSDESSQNEQHIVPATITHDFAITAVARGPRPSYLALNALYIHTLDYRTNWVKFDGHIKTPVGAYINYPNLFCVDAVVAYPPIPGDLSYDPTTLQGLKAKVKTEIGWGPQCSGEGGIIAVGVLENTEDQVWRPEDFNNQDGSNVHHIKDWFYHQCEIDKSEGLPLSYACELAIQKDSLFNRLVLDIKYKHLPKEILNISQQLDLALKVMLYENMENNAIDVDNEKDQLRVIVDYSNKVPELSLVNIHIAKPEEVTNFERVYVPDFRPPSSVYSYSEILKSIDVSTIGVSDSICALMETGVRTFDNVTYNLPETQCQYLVAMDCSPKERWAIFATTLDSEANTKKVTVLTSGQQIKLLPLKQQEVAQVVIDGKTVELESHNPKLFCNGHNCLRIFLQVTKSDAVPSIVVIDDPHTGLKVKYDGKNVKIVTDSKYIGKTCGLCGNNDNESEDELVGPGLCIYDEVEDFVNSYALSGEHCSVVEKPQGKVRCPKLHQQPGAVKRVTKVQTRHQPSGSTTVVHQETHVQTTSGNKVPACQVIRNRYIQRNQMVCFTTRPVTICQSPCIPVGTVKTEQLNFHCLEQASPFTQQLMLESEQTVLTQLVSKRIDFTQSVDVPITCQIQH</sequence>
<feature type="compositionally biased region" description="Basic and acidic residues" evidence="6">
    <location>
        <begin position="1301"/>
        <end position="1326"/>
    </location>
</feature>
<dbReference type="GO" id="GO:0005319">
    <property type="term" value="F:lipid transporter activity"/>
    <property type="evidence" value="ECO:0007669"/>
    <property type="project" value="InterPro"/>
</dbReference>
<keyword evidence="10" id="KW-1185">Reference proteome</keyword>
<evidence type="ECO:0000259" key="7">
    <source>
        <dbReference type="PROSITE" id="PS51211"/>
    </source>
</evidence>
<evidence type="ECO:0000256" key="5">
    <source>
        <dbReference type="PROSITE-ProRule" id="PRU00557"/>
    </source>
</evidence>
<feature type="compositionally biased region" description="Basic and acidic residues" evidence="6">
    <location>
        <begin position="1270"/>
        <end position="1292"/>
    </location>
</feature>
<dbReference type="GO" id="GO:0045735">
    <property type="term" value="F:nutrient reservoir activity"/>
    <property type="evidence" value="ECO:0007669"/>
    <property type="project" value="UniProtKB-KW"/>
</dbReference>
<keyword evidence="2" id="KW-0758">Storage protein</keyword>
<dbReference type="Pfam" id="PF01347">
    <property type="entry name" value="Vitellogenin_N"/>
    <property type="match status" value="2"/>
</dbReference>
<dbReference type="Proteomes" id="UP000288716">
    <property type="component" value="Unassembled WGS sequence"/>
</dbReference>
<dbReference type="SMART" id="SM00216">
    <property type="entry name" value="VWD"/>
    <property type="match status" value="1"/>
</dbReference>
<dbReference type="InterPro" id="IPR015255">
    <property type="entry name" value="Vitellinogen_open_b-sht"/>
</dbReference>
<dbReference type="PROSITE" id="PS51211">
    <property type="entry name" value="VITELLOGENIN"/>
    <property type="match status" value="1"/>
</dbReference>
<comment type="caution">
    <text evidence="9">The sequence shown here is derived from an EMBL/GenBank/DDBJ whole genome shotgun (WGS) entry which is preliminary data.</text>
</comment>
<feature type="region of interest" description="Disordered" evidence="6">
    <location>
        <begin position="512"/>
        <end position="541"/>
    </location>
</feature>
<dbReference type="SUPFAM" id="SSF48431">
    <property type="entry name" value="Lipovitellin-phosvitin complex, superhelical domain"/>
    <property type="match status" value="1"/>
</dbReference>
<dbReference type="InterPro" id="IPR050733">
    <property type="entry name" value="Vitellogenin/Apolipophorin"/>
</dbReference>
<proteinExistence type="predicted"/>
<dbReference type="STRING" id="299467.A0A443SJZ5"/>
<evidence type="ECO:0000256" key="6">
    <source>
        <dbReference type="SAM" id="MobiDB-lite"/>
    </source>
</evidence>
<reference evidence="9 10" key="1">
    <citation type="journal article" date="2018" name="Gigascience">
        <title>Genomes of trombidid mites reveal novel predicted allergens and laterally-transferred genes associated with secondary metabolism.</title>
        <authorList>
            <person name="Dong X."/>
            <person name="Chaisiri K."/>
            <person name="Xia D."/>
            <person name="Armstrong S.D."/>
            <person name="Fang Y."/>
            <person name="Donnelly M.J."/>
            <person name="Kadowaki T."/>
            <person name="McGarry J.W."/>
            <person name="Darby A.C."/>
            <person name="Makepeace B.L."/>
        </authorList>
    </citation>
    <scope>NUCLEOTIDE SEQUENCE [LARGE SCALE GENOMIC DNA]</scope>
    <source>
        <strain evidence="9">UoL-UT</strain>
    </source>
</reference>
<dbReference type="VEuPathDB" id="VectorBase:LDEU004182"/>
<keyword evidence="1" id="KW-0732">Signal</keyword>
<dbReference type="SMART" id="SM01169">
    <property type="entry name" value="DUF1943"/>
    <property type="match status" value="1"/>
</dbReference>
<dbReference type="InterPro" id="IPR015816">
    <property type="entry name" value="Vitellinogen_b-sht_N"/>
</dbReference>
<evidence type="ECO:0000256" key="2">
    <source>
        <dbReference type="ARBA" id="ARBA00022761"/>
    </source>
</evidence>
<name>A0A443SJZ5_9ACAR</name>
<protein>
    <submittedName>
        <fullName evidence="9">Vitellogenin-like protein</fullName>
    </submittedName>
</protein>
<feature type="compositionally biased region" description="Basic residues" evidence="6">
    <location>
        <begin position="1257"/>
        <end position="1269"/>
    </location>
</feature>
<evidence type="ECO:0000259" key="8">
    <source>
        <dbReference type="PROSITE" id="PS51233"/>
    </source>
</evidence>
<dbReference type="Gene3D" id="2.20.80.10">
    <property type="entry name" value="Lipovitellin-phosvitin complex, chain A, domain 4"/>
    <property type="match status" value="1"/>
</dbReference>
<comment type="caution">
    <text evidence="5">Lacks conserved residue(s) required for the propagation of feature annotation.</text>
</comment>
<dbReference type="Pfam" id="PF00094">
    <property type="entry name" value="VWD"/>
    <property type="match status" value="1"/>
</dbReference>
<dbReference type="PANTHER" id="PTHR23345">
    <property type="entry name" value="VITELLOGENIN-RELATED"/>
    <property type="match status" value="1"/>
</dbReference>
<evidence type="ECO:0000256" key="1">
    <source>
        <dbReference type="ARBA" id="ARBA00022729"/>
    </source>
</evidence>
<evidence type="ECO:0000256" key="3">
    <source>
        <dbReference type="ARBA" id="ARBA00023157"/>
    </source>
</evidence>
<dbReference type="InterPro" id="IPR015819">
    <property type="entry name" value="Lipid_transp_b-sht_shell"/>
</dbReference>
<keyword evidence="3" id="KW-1015">Disulfide bond</keyword>
<feature type="domain" description="Vitellogenin" evidence="7">
    <location>
        <begin position="1"/>
        <end position="796"/>
    </location>
</feature>